<keyword evidence="1" id="KW-0472">Membrane</keyword>
<accession>A0A4Q9FMC2</accession>
<sequence>MKRNKIIQTTLNLNRFTFWLSIVGGTALILYIGYLFIFPESYPDIKILNDGNISTFYLCTECDYTAKSIPIAEVGSGMKIWILLRLATMGLLFILITNEVIKILKSVRGYKTFHSQNMLYFKRIAKYTLAIAFFRTINFVDEGQHGIGLEIGFPLDLLLFALFSLSLSEVFKEGQLLQEDKDSIL</sequence>
<feature type="transmembrane region" description="Helical" evidence="1">
    <location>
        <begin position="16"/>
        <end position="37"/>
    </location>
</feature>
<dbReference type="EMBL" id="SIRS01000005">
    <property type="protein sequence ID" value="TBN14517.1"/>
    <property type="molecule type" value="Genomic_DNA"/>
</dbReference>
<proteinExistence type="predicted"/>
<keyword evidence="1" id="KW-1133">Transmembrane helix</keyword>
<organism evidence="2 3">
    <name type="scientific">Hyunsoonleella pacifica</name>
    <dbReference type="NCBI Taxonomy" id="1080224"/>
    <lineage>
        <taxon>Bacteria</taxon>
        <taxon>Pseudomonadati</taxon>
        <taxon>Bacteroidota</taxon>
        <taxon>Flavobacteriia</taxon>
        <taxon>Flavobacteriales</taxon>
        <taxon>Flavobacteriaceae</taxon>
    </lineage>
</organism>
<name>A0A4Q9FMC2_9FLAO</name>
<dbReference type="AlphaFoldDB" id="A0A4Q9FMC2"/>
<evidence type="ECO:0000313" key="2">
    <source>
        <dbReference type="EMBL" id="TBN14517.1"/>
    </source>
</evidence>
<keyword evidence="3" id="KW-1185">Reference proteome</keyword>
<reference evidence="2 3" key="1">
    <citation type="journal article" date="2015" name="Int. J. Syst. Evol. Microbiol.">
        <title>Hyunsoonleella pacifica sp. nov., isolated from seawater of South Pacific Gyre.</title>
        <authorList>
            <person name="Gao X."/>
            <person name="Zhang Z."/>
            <person name="Dai X."/>
            <person name="Zhang X.H."/>
        </authorList>
    </citation>
    <scope>NUCLEOTIDE SEQUENCE [LARGE SCALE GENOMIC DNA]</scope>
    <source>
        <strain evidence="2 3">SW033</strain>
    </source>
</reference>
<dbReference type="OrthoDB" id="1444072at2"/>
<dbReference type="Proteomes" id="UP000292372">
    <property type="component" value="Unassembled WGS sequence"/>
</dbReference>
<evidence type="ECO:0000313" key="3">
    <source>
        <dbReference type="Proteomes" id="UP000292372"/>
    </source>
</evidence>
<comment type="caution">
    <text evidence="2">The sequence shown here is derived from an EMBL/GenBank/DDBJ whole genome shotgun (WGS) entry which is preliminary data.</text>
</comment>
<keyword evidence="1" id="KW-0812">Transmembrane</keyword>
<protein>
    <submittedName>
        <fullName evidence="2">DUF2975 domain-containing protein</fullName>
    </submittedName>
</protein>
<dbReference type="RefSeq" id="WP_130937639.1">
    <property type="nucleotide sequence ID" value="NZ_BMEE01000002.1"/>
</dbReference>
<evidence type="ECO:0000256" key="1">
    <source>
        <dbReference type="SAM" id="Phobius"/>
    </source>
</evidence>
<gene>
    <name evidence="2" type="ORF">EYD46_13165</name>
</gene>
<feature type="transmembrane region" description="Helical" evidence="1">
    <location>
        <begin position="80"/>
        <end position="104"/>
    </location>
</feature>